<dbReference type="SMART" id="SM00448">
    <property type="entry name" value="REC"/>
    <property type="match status" value="1"/>
</dbReference>
<evidence type="ECO:0000256" key="1">
    <source>
        <dbReference type="ARBA" id="ARBA00018672"/>
    </source>
</evidence>
<sequence>MKSIKSEKILLLGPDKTTKDLSQKLSNVGFDVLVANNTDTALKFTEVTTPSVIILDIAMQSNDGKDLLTILKSKVNLINTPLIALSENTDEDSLVYTFLHGANDFIGLPFKFKELLARINNQIKIRNIIKDLEEKNRELTKRNEILEQLAITDSLTEIYNKGYILKRLKSELLRSARYNEPLSLIMIDIDHFKRINDSLGHIAGDNTLRELSKVLVKSVRDVDIVARYGGEEFIVLCPNTSVSGAAILAERIRENVQNTAFQFGNIDIRLTVSLGLSSISPSYPAIADVDTSKLIEEADSALYKAKSSGRNKVAVHTDELGPVCIEDSQEYKHIFIDQANENDKFTRQ</sequence>
<dbReference type="InterPro" id="IPR050469">
    <property type="entry name" value="Diguanylate_Cyclase"/>
</dbReference>
<proteinExistence type="predicted"/>
<dbReference type="GO" id="GO:0043709">
    <property type="term" value="P:cell adhesion involved in single-species biofilm formation"/>
    <property type="evidence" value="ECO:0007669"/>
    <property type="project" value="TreeGrafter"/>
</dbReference>
<accession>G8LTV9</accession>
<dbReference type="InterPro" id="IPR000160">
    <property type="entry name" value="GGDEF_dom"/>
</dbReference>
<dbReference type="PROSITE" id="PS50887">
    <property type="entry name" value="GGDEF"/>
    <property type="match status" value="1"/>
</dbReference>
<evidence type="ECO:0000256" key="4">
    <source>
        <dbReference type="SAM" id="Coils"/>
    </source>
</evidence>
<protein>
    <recommendedName>
        <fullName evidence="1">Stage 0 sporulation protein A homolog</fullName>
    </recommendedName>
</protein>
<dbReference type="PANTHER" id="PTHR45138">
    <property type="entry name" value="REGULATORY COMPONENTS OF SENSORY TRANSDUCTION SYSTEM"/>
    <property type="match status" value="1"/>
</dbReference>
<evidence type="ECO:0000256" key="2">
    <source>
        <dbReference type="ARBA" id="ARBA00024867"/>
    </source>
</evidence>
<gene>
    <name evidence="7" type="ordered locus">Clocl_0595</name>
</gene>
<reference evidence="7 8" key="2">
    <citation type="journal article" date="2012" name="Stand. Genomic Sci.">
        <title>Complete Genome Sequence of Clostridium clariflavum DSM 19732.</title>
        <authorList>
            <person name="Izquierdo J.A."/>
            <person name="Goodwin L."/>
            <person name="Davenport K.W."/>
            <person name="Teshima H."/>
            <person name="Bruce D."/>
            <person name="Detter C."/>
            <person name="Tapia R."/>
            <person name="Han S."/>
            <person name="Land M."/>
            <person name="Hauser L."/>
            <person name="Jeffries C.D."/>
            <person name="Han J."/>
            <person name="Pitluck S."/>
            <person name="Nolan M."/>
            <person name="Chen A."/>
            <person name="Huntemann M."/>
            <person name="Mavromatis K."/>
            <person name="Mikhailova N."/>
            <person name="Liolios K."/>
            <person name="Woyke T."/>
            <person name="Lynd L.R."/>
        </authorList>
    </citation>
    <scope>NUCLEOTIDE SEQUENCE [LARGE SCALE GENOMIC DNA]</scope>
    <source>
        <strain evidence="8">DSM 19732 / NBRC 101661 / EBR45</strain>
    </source>
</reference>
<evidence type="ECO:0000256" key="3">
    <source>
        <dbReference type="PROSITE-ProRule" id="PRU00169"/>
    </source>
</evidence>
<dbReference type="HOGENOM" id="CLU_000445_11_28_9"/>
<feature type="modified residue" description="4-aspartylphosphate" evidence="3">
    <location>
        <position position="56"/>
    </location>
</feature>
<dbReference type="PROSITE" id="PS50110">
    <property type="entry name" value="RESPONSE_REGULATORY"/>
    <property type="match status" value="1"/>
</dbReference>
<evidence type="ECO:0000259" key="5">
    <source>
        <dbReference type="PROSITE" id="PS50110"/>
    </source>
</evidence>
<dbReference type="NCBIfam" id="TIGR00254">
    <property type="entry name" value="GGDEF"/>
    <property type="match status" value="1"/>
</dbReference>
<dbReference type="PANTHER" id="PTHR45138:SF9">
    <property type="entry name" value="DIGUANYLATE CYCLASE DGCM-RELATED"/>
    <property type="match status" value="1"/>
</dbReference>
<dbReference type="Pfam" id="PF00072">
    <property type="entry name" value="Response_reg"/>
    <property type="match status" value="1"/>
</dbReference>
<dbReference type="InterPro" id="IPR011006">
    <property type="entry name" value="CheY-like_superfamily"/>
</dbReference>
<comment type="function">
    <text evidence="2">May play the central regulatory role in sporulation. It may be an element of the effector pathway responsible for the activation of sporulation genes in response to nutritional stress. Spo0A may act in concert with spo0H (a sigma factor) to control the expression of some genes that are critical to the sporulation process.</text>
</comment>
<dbReference type="GO" id="GO:0000160">
    <property type="term" value="P:phosphorelay signal transduction system"/>
    <property type="evidence" value="ECO:0007669"/>
    <property type="project" value="InterPro"/>
</dbReference>
<dbReference type="Pfam" id="PF00990">
    <property type="entry name" value="GGDEF"/>
    <property type="match status" value="1"/>
</dbReference>
<dbReference type="Gene3D" id="3.40.50.2300">
    <property type="match status" value="1"/>
</dbReference>
<dbReference type="SUPFAM" id="SSF55073">
    <property type="entry name" value="Nucleotide cyclase"/>
    <property type="match status" value="1"/>
</dbReference>
<dbReference type="InterPro" id="IPR043128">
    <property type="entry name" value="Rev_trsase/Diguanyl_cyclase"/>
</dbReference>
<dbReference type="FunFam" id="3.30.70.270:FF:000001">
    <property type="entry name" value="Diguanylate cyclase domain protein"/>
    <property type="match status" value="1"/>
</dbReference>
<dbReference type="eggNOG" id="COG3706">
    <property type="taxonomic scope" value="Bacteria"/>
</dbReference>
<reference evidence="8" key="1">
    <citation type="submission" date="2011-12" db="EMBL/GenBank/DDBJ databases">
        <title>Complete sequence of Clostridium clariflavum DSM 19732.</title>
        <authorList>
            <consortium name="US DOE Joint Genome Institute"/>
            <person name="Lucas S."/>
            <person name="Han J."/>
            <person name="Lapidus A."/>
            <person name="Cheng J.-F."/>
            <person name="Goodwin L."/>
            <person name="Pitluck S."/>
            <person name="Peters L."/>
            <person name="Teshima H."/>
            <person name="Detter J.C."/>
            <person name="Han C."/>
            <person name="Tapia R."/>
            <person name="Land M."/>
            <person name="Hauser L."/>
            <person name="Kyrpides N."/>
            <person name="Ivanova N."/>
            <person name="Pagani I."/>
            <person name="Kitzmiller T."/>
            <person name="Lynd L."/>
            <person name="Izquierdo J."/>
            <person name="Woyke T."/>
        </authorList>
    </citation>
    <scope>NUCLEOTIDE SEQUENCE [LARGE SCALE GENOMIC DNA]</scope>
    <source>
        <strain evidence="8">DSM 19732 / NBRC 101661 / EBR45</strain>
    </source>
</reference>
<dbReference type="STRING" id="720554.Clocl_0595"/>
<dbReference type="EMBL" id="CP003065">
    <property type="protein sequence ID" value="AEV67305.1"/>
    <property type="molecule type" value="Genomic_DNA"/>
</dbReference>
<feature type="domain" description="Response regulatory" evidence="5">
    <location>
        <begin position="8"/>
        <end position="123"/>
    </location>
</feature>
<dbReference type="KEGG" id="ccl:Clocl_0595"/>
<evidence type="ECO:0000313" key="7">
    <source>
        <dbReference type="EMBL" id="AEV67305.1"/>
    </source>
</evidence>
<evidence type="ECO:0000313" key="8">
    <source>
        <dbReference type="Proteomes" id="UP000005435"/>
    </source>
</evidence>
<dbReference type="Gene3D" id="3.30.70.270">
    <property type="match status" value="1"/>
</dbReference>
<evidence type="ECO:0000259" key="6">
    <source>
        <dbReference type="PROSITE" id="PS50887"/>
    </source>
</evidence>
<organism evidence="7 8">
    <name type="scientific">Acetivibrio clariflavus (strain DSM 19732 / NBRC 101661 / EBR45)</name>
    <name type="common">Clostridium clariflavum</name>
    <dbReference type="NCBI Taxonomy" id="720554"/>
    <lineage>
        <taxon>Bacteria</taxon>
        <taxon>Bacillati</taxon>
        <taxon>Bacillota</taxon>
        <taxon>Clostridia</taxon>
        <taxon>Eubacteriales</taxon>
        <taxon>Oscillospiraceae</taxon>
        <taxon>Acetivibrio</taxon>
    </lineage>
</organism>
<dbReference type="InterPro" id="IPR001789">
    <property type="entry name" value="Sig_transdc_resp-reg_receiver"/>
</dbReference>
<dbReference type="InterPro" id="IPR029787">
    <property type="entry name" value="Nucleotide_cyclase"/>
</dbReference>
<dbReference type="RefSeq" id="WP_014253936.1">
    <property type="nucleotide sequence ID" value="NC_016627.1"/>
</dbReference>
<dbReference type="GO" id="GO:0052621">
    <property type="term" value="F:diguanylate cyclase activity"/>
    <property type="evidence" value="ECO:0007669"/>
    <property type="project" value="TreeGrafter"/>
</dbReference>
<dbReference type="OrthoDB" id="9783388at2"/>
<dbReference type="GO" id="GO:1902201">
    <property type="term" value="P:negative regulation of bacterial-type flagellum-dependent cell motility"/>
    <property type="evidence" value="ECO:0007669"/>
    <property type="project" value="TreeGrafter"/>
</dbReference>
<name>G8LTV9_ACECE</name>
<dbReference type="GO" id="GO:0005886">
    <property type="term" value="C:plasma membrane"/>
    <property type="evidence" value="ECO:0007669"/>
    <property type="project" value="TreeGrafter"/>
</dbReference>
<dbReference type="CDD" id="cd01949">
    <property type="entry name" value="GGDEF"/>
    <property type="match status" value="1"/>
</dbReference>
<feature type="coiled-coil region" evidence="4">
    <location>
        <begin position="122"/>
        <end position="149"/>
    </location>
</feature>
<keyword evidence="4" id="KW-0175">Coiled coil</keyword>
<dbReference type="SMART" id="SM00267">
    <property type="entry name" value="GGDEF"/>
    <property type="match status" value="1"/>
</dbReference>
<feature type="domain" description="GGDEF" evidence="6">
    <location>
        <begin position="180"/>
        <end position="318"/>
    </location>
</feature>
<dbReference type="Proteomes" id="UP000005435">
    <property type="component" value="Chromosome"/>
</dbReference>
<dbReference type="SUPFAM" id="SSF52172">
    <property type="entry name" value="CheY-like"/>
    <property type="match status" value="1"/>
</dbReference>
<keyword evidence="8" id="KW-1185">Reference proteome</keyword>
<dbReference type="AlphaFoldDB" id="G8LTV9"/>
<keyword evidence="3" id="KW-0597">Phosphoprotein</keyword>